<evidence type="ECO:0000313" key="3">
    <source>
        <dbReference type="Proteomes" id="UP000092716"/>
    </source>
</evidence>
<keyword evidence="1" id="KW-0812">Transmembrane</keyword>
<reference evidence="3" key="1">
    <citation type="submission" date="2016-06" db="EMBL/GenBank/DDBJ databases">
        <title>First high quality genome sequence of Plasmodium coatneyi using continuous long reads from single molecule, real-time sequencing.</title>
        <authorList>
            <person name="Chien J.-T."/>
            <person name="Pakala S.B."/>
            <person name="Geraldo J.A."/>
            <person name="Lapp S.A."/>
            <person name="Barnwell J.W."/>
            <person name="Kissinger J.C."/>
            <person name="Galinski M.R."/>
            <person name="Humphrey J.C."/>
        </authorList>
    </citation>
    <scope>NUCLEOTIDE SEQUENCE [LARGE SCALE GENOMIC DNA]</scope>
    <source>
        <strain evidence="3">Hackeri</strain>
    </source>
</reference>
<dbReference type="RefSeq" id="XP_019912655.1">
    <property type="nucleotide sequence ID" value="XM_020057045.1"/>
</dbReference>
<evidence type="ECO:0000313" key="2">
    <source>
        <dbReference type="EMBL" id="ANQ05960.1"/>
    </source>
</evidence>
<accession>A0A1B1DT58</accession>
<keyword evidence="1" id="KW-0472">Membrane</keyword>
<organism evidence="2 3">
    <name type="scientific">Plasmodium coatneyi</name>
    <dbReference type="NCBI Taxonomy" id="208452"/>
    <lineage>
        <taxon>Eukaryota</taxon>
        <taxon>Sar</taxon>
        <taxon>Alveolata</taxon>
        <taxon>Apicomplexa</taxon>
        <taxon>Aconoidasida</taxon>
        <taxon>Haemosporida</taxon>
        <taxon>Plasmodiidae</taxon>
        <taxon>Plasmodium</taxon>
    </lineage>
</organism>
<sequence>MTTVEEILGGLNLDNLPSRLFFYGLFEGSTGTYEDECARNIKGILSKVSGAEGPDDKIMKGVYYVSEKYGKHEWFNADRCTPLYYWIGDKLSQSSRYGSSFPDIMSLICEELRNSYAAHGCRITCSTIGRNIMGSRKVIYDYPLDNGTIQGQLLIDESLCNEKYRSYVQVIAAAYNIISNDCTTNVDEYCKNFKGQYGENSHWEVSKSDCKLTKTSKPVTSMDVQVSLEGQGPKGTISSPENSNNITTTVISSILPITIGLPFAAFMLYKVQL</sequence>
<keyword evidence="1" id="KW-1133">Transmembrane helix</keyword>
<dbReference type="GeneID" id="30906948"/>
<evidence type="ECO:0000256" key="1">
    <source>
        <dbReference type="SAM" id="Phobius"/>
    </source>
</evidence>
<feature type="transmembrane region" description="Helical" evidence="1">
    <location>
        <begin position="250"/>
        <end position="269"/>
    </location>
</feature>
<keyword evidence="3" id="KW-1185">Reference proteome</keyword>
<name>A0A1B1DT58_9APIC</name>
<dbReference type="VEuPathDB" id="PlasmoDB:PCOAH_00002280"/>
<proteinExistence type="predicted"/>
<protein>
    <submittedName>
        <fullName evidence="2">Variable surface protein Vir7-like protein</fullName>
    </submittedName>
</protein>
<dbReference type="Proteomes" id="UP000092716">
    <property type="component" value="Chromosome 2"/>
</dbReference>
<gene>
    <name evidence="2" type="ORF">PCOAH_00002280</name>
</gene>
<dbReference type="KEGG" id="pcot:PCOAH_00002280"/>
<dbReference type="AlphaFoldDB" id="A0A1B1DT58"/>
<dbReference type="Pfam" id="PF05795">
    <property type="entry name" value="Plasmodium_Vir"/>
    <property type="match status" value="1"/>
</dbReference>
<dbReference type="InterPro" id="IPR008780">
    <property type="entry name" value="Plasmodium_Vir"/>
</dbReference>
<dbReference type="EMBL" id="CP016240">
    <property type="protein sequence ID" value="ANQ05960.1"/>
    <property type="molecule type" value="Genomic_DNA"/>
</dbReference>